<reference evidence="2" key="1">
    <citation type="submission" date="2022-03" db="EMBL/GenBank/DDBJ databases">
        <authorList>
            <person name="Martin H S."/>
        </authorList>
    </citation>
    <scope>NUCLEOTIDE SEQUENCE</scope>
</reference>
<feature type="region of interest" description="Disordered" evidence="1">
    <location>
        <begin position="26"/>
        <end position="93"/>
    </location>
</feature>
<evidence type="ECO:0000256" key="1">
    <source>
        <dbReference type="SAM" id="MobiDB-lite"/>
    </source>
</evidence>
<keyword evidence="3" id="KW-1185">Reference proteome</keyword>
<proteinExistence type="predicted"/>
<feature type="non-terminal residue" evidence="2">
    <location>
        <position position="93"/>
    </location>
</feature>
<evidence type="ECO:0000313" key="3">
    <source>
        <dbReference type="Proteomes" id="UP000837857"/>
    </source>
</evidence>
<sequence length="93" mass="10830">MVRILRSTGVLCVVKKRCKRCRRLQKEGQKVFHETKATRPRKTKTKQSPTARVEKSHGPSMPYCDHTRNGNNAKRAHKRRRGDPSEKARHGQR</sequence>
<feature type="compositionally biased region" description="Basic and acidic residues" evidence="1">
    <location>
        <begin position="82"/>
        <end position="93"/>
    </location>
</feature>
<feature type="compositionally biased region" description="Basic and acidic residues" evidence="1">
    <location>
        <begin position="26"/>
        <end position="37"/>
    </location>
</feature>
<gene>
    <name evidence="2" type="ORF">IPOD504_LOCUS13240</name>
</gene>
<dbReference type="EMBL" id="OW152816">
    <property type="protein sequence ID" value="CAH2066019.1"/>
    <property type="molecule type" value="Genomic_DNA"/>
</dbReference>
<evidence type="ECO:0000313" key="2">
    <source>
        <dbReference type="EMBL" id="CAH2066019.1"/>
    </source>
</evidence>
<protein>
    <submittedName>
        <fullName evidence="2">Uncharacterized protein</fullName>
    </submittedName>
</protein>
<organism evidence="2 3">
    <name type="scientific">Iphiclides podalirius</name>
    <name type="common">scarce swallowtail</name>
    <dbReference type="NCBI Taxonomy" id="110791"/>
    <lineage>
        <taxon>Eukaryota</taxon>
        <taxon>Metazoa</taxon>
        <taxon>Ecdysozoa</taxon>
        <taxon>Arthropoda</taxon>
        <taxon>Hexapoda</taxon>
        <taxon>Insecta</taxon>
        <taxon>Pterygota</taxon>
        <taxon>Neoptera</taxon>
        <taxon>Endopterygota</taxon>
        <taxon>Lepidoptera</taxon>
        <taxon>Glossata</taxon>
        <taxon>Ditrysia</taxon>
        <taxon>Papilionoidea</taxon>
        <taxon>Papilionidae</taxon>
        <taxon>Papilioninae</taxon>
        <taxon>Iphiclides</taxon>
    </lineage>
</organism>
<accession>A0ABN8ISA5</accession>
<dbReference type="Proteomes" id="UP000837857">
    <property type="component" value="Chromosome 4"/>
</dbReference>
<name>A0ABN8ISA5_9NEOP</name>